<evidence type="ECO:0000259" key="2">
    <source>
        <dbReference type="SMART" id="SM00382"/>
    </source>
</evidence>
<feature type="compositionally biased region" description="Polar residues" evidence="1">
    <location>
        <begin position="1"/>
        <end position="11"/>
    </location>
</feature>
<evidence type="ECO:0000313" key="3">
    <source>
        <dbReference type="EMBL" id="MFH4975255.1"/>
    </source>
</evidence>
<keyword evidence="4" id="KW-1185">Reference proteome</keyword>
<dbReference type="Proteomes" id="UP001608902">
    <property type="component" value="Unassembled WGS sequence"/>
</dbReference>
<evidence type="ECO:0000313" key="4">
    <source>
        <dbReference type="Proteomes" id="UP001608902"/>
    </source>
</evidence>
<name>A0ABD6EG21_9BILA</name>
<evidence type="ECO:0000256" key="1">
    <source>
        <dbReference type="SAM" id="MobiDB-lite"/>
    </source>
</evidence>
<dbReference type="InterPro" id="IPR003593">
    <property type="entry name" value="AAA+_ATPase"/>
</dbReference>
<dbReference type="Pfam" id="PF00004">
    <property type="entry name" value="AAA"/>
    <property type="match status" value="1"/>
</dbReference>
<dbReference type="SMART" id="SM00382">
    <property type="entry name" value="AAA"/>
    <property type="match status" value="1"/>
</dbReference>
<reference evidence="3 4" key="1">
    <citation type="submission" date="2024-08" db="EMBL/GenBank/DDBJ databases">
        <title>Gnathostoma spinigerum genome.</title>
        <authorList>
            <person name="Gonzalez-Bertolin B."/>
            <person name="Monzon S."/>
            <person name="Zaballos A."/>
            <person name="Jimenez P."/>
            <person name="Dekumyoy P."/>
            <person name="Varona S."/>
            <person name="Cuesta I."/>
            <person name="Sumanam S."/>
            <person name="Adisakwattana P."/>
            <person name="Gasser R.B."/>
            <person name="Hernandez-Gonzalez A."/>
            <person name="Young N.D."/>
            <person name="Perteguer M.J."/>
        </authorList>
    </citation>
    <scope>NUCLEOTIDE SEQUENCE [LARGE SCALE GENOMIC DNA]</scope>
    <source>
        <strain evidence="3">AL3</strain>
        <tissue evidence="3">Liver</tissue>
    </source>
</reference>
<comment type="caution">
    <text evidence="3">The sequence shown here is derived from an EMBL/GenBank/DDBJ whole genome shotgun (WGS) entry which is preliminary data.</text>
</comment>
<proteinExistence type="predicted"/>
<protein>
    <recommendedName>
        <fullName evidence="2">AAA+ ATPase domain-containing protein</fullName>
    </recommendedName>
</protein>
<dbReference type="PANTHER" id="PTHR23389:SF21">
    <property type="entry name" value="ATPASE FAMILY AAA DOMAIN-CONTAINING PROTEIN 5"/>
    <property type="match status" value="1"/>
</dbReference>
<dbReference type="PANTHER" id="PTHR23389">
    <property type="entry name" value="CHROMOSOME TRANSMISSION FIDELITY FACTOR 18"/>
    <property type="match status" value="1"/>
</dbReference>
<feature type="domain" description="AAA+ ATPase" evidence="2">
    <location>
        <begin position="168"/>
        <end position="306"/>
    </location>
</feature>
<dbReference type="EMBL" id="JBGFUD010000798">
    <property type="protein sequence ID" value="MFH4975255.1"/>
    <property type="molecule type" value="Genomic_DNA"/>
</dbReference>
<dbReference type="AlphaFoldDB" id="A0ABD6EG21"/>
<sequence length="527" mass="59407">MRKSNRLSSAKKSPCKDVSNHPVHVASKLESRKRRLKFRGIRRYMEYGDCHKERNDEVIFINGGGDPTDARLSCAESESITPKHLELPKVKKCVNSENILPWVDQLRPQCSNDIIGNESVLEEMRQWFSMWRRRLDRQFETSIPPSKKPPKKSSYYLDEDYECDDFEQSNVVILSGPSGCGKTALVYALCEEYGWGVLESSTNERRNGAYLRARFEGAISSYRLPGGSPTLSNFFNKCKIDSSSCPSNSRRHSIILIDDVDIIFPDDDLFWPALKSLCSSSSIPLIMTCTDETKVRQNLVDGRNSSAYNFLKLEKPSSSALASYIQTNSSKVGCSDFTADELIELAESSNCNIRLCVNTMQFLAASTSFDERIVLKTQRDQIAVETFQFLSSLSPMTSYRCCCSNEEFSDSPHSKSIVRPDTVGCENEPLLRADYPLGFATDSPSCDALNDALLILPHYVVCSPKDVATDYLPYLSLLDQICRQQPSKKRRFLHYFDLPQPNGPIDPSGRLKISIAEYAFNLRDGSN</sequence>
<gene>
    <name evidence="3" type="ORF">AB6A40_001964</name>
</gene>
<dbReference type="InterPro" id="IPR027417">
    <property type="entry name" value="P-loop_NTPase"/>
</dbReference>
<organism evidence="3 4">
    <name type="scientific">Gnathostoma spinigerum</name>
    <dbReference type="NCBI Taxonomy" id="75299"/>
    <lineage>
        <taxon>Eukaryota</taxon>
        <taxon>Metazoa</taxon>
        <taxon>Ecdysozoa</taxon>
        <taxon>Nematoda</taxon>
        <taxon>Chromadorea</taxon>
        <taxon>Rhabditida</taxon>
        <taxon>Spirurina</taxon>
        <taxon>Gnathostomatomorpha</taxon>
        <taxon>Gnathostomatoidea</taxon>
        <taxon>Gnathostomatidae</taxon>
        <taxon>Gnathostoma</taxon>
    </lineage>
</organism>
<dbReference type="InterPro" id="IPR003959">
    <property type="entry name" value="ATPase_AAA_core"/>
</dbReference>
<dbReference type="Gene3D" id="3.40.50.300">
    <property type="entry name" value="P-loop containing nucleotide triphosphate hydrolases"/>
    <property type="match status" value="1"/>
</dbReference>
<accession>A0ABD6EG21</accession>
<feature type="region of interest" description="Disordered" evidence="1">
    <location>
        <begin position="1"/>
        <end position="21"/>
    </location>
</feature>
<dbReference type="SUPFAM" id="SSF52540">
    <property type="entry name" value="P-loop containing nucleoside triphosphate hydrolases"/>
    <property type="match status" value="1"/>
</dbReference>